<dbReference type="AlphaFoldDB" id="A0A4R6VE46"/>
<dbReference type="Pfam" id="PF02627">
    <property type="entry name" value="CMD"/>
    <property type="match status" value="1"/>
</dbReference>
<sequence>MAKNPIALSPKLAELTSEVLFGDVWERPGLSQRDRSLVTVASLVSLYRVEQLPFHLGRAMENGLTREELVEAITHLAFYAGWPTAVTALSRLEDVLGEAGEE</sequence>
<evidence type="ECO:0000259" key="1">
    <source>
        <dbReference type="Pfam" id="PF02627"/>
    </source>
</evidence>
<protein>
    <submittedName>
        <fullName evidence="2">4-carboxymuconolactone decarboxylase</fullName>
    </submittedName>
</protein>
<proteinExistence type="predicted"/>
<dbReference type="SUPFAM" id="SSF69118">
    <property type="entry name" value="AhpD-like"/>
    <property type="match status" value="1"/>
</dbReference>
<dbReference type="InterPro" id="IPR029032">
    <property type="entry name" value="AhpD-like"/>
</dbReference>
<dbReference type="InterPro" id="IPR003779">
    <property type="entry name" value="CMD-like"/>
</dbReference>
<gene>
    <name evidence="2" type="ORF">EV188_104620</name>
</gene>
<dbReference type="InterPro" id="IPR052512">
    <property type="entry name" value="4CMD/NDH-1_regulator"/>
</dbReference>
<dbReference type="RefSeq" id="WP_133827653.1">
    <property type="nucleotide sequence ID" value="NZ_BAABHR010000033.1"/>
</dbReference>
<comment type="caution">
    <text evidence="2">The sequence shown here is derived from an EMBL/GenBank/DDBJ whole genome shotgun (WGS) entry which is preliminary data.</text>
</comment>
<dbReference type="PANTHER" id="PTHR33570">
    <property type="entry name" value="4-CARBOXYMUCONOLACTONE DECARBOXYLASE FAMILY PROTEIN"/>
    <property type="match status" value="1"/>
</dbReference>
<dbReference type="OrthoDB" id="9802489at2"/>
<keyword evidence="3" id="KW-1185">Reference proteome</keyword>
<accession>A0A4R6VE46</accession>
<evidence type="ECO:0000313" key="2">
    <source>
        <dbReference type="EMBL" id="TDQ58871.1"/>
    </source>
</evidence>
<dbReference type="PANTHER" id="PTHR33570:SF9">
    <property type="entry name" value="BLL4600 PROTEIN"/>
    <property type="match status" value="1"/>
</dbReference>
<dbReference type="GO" id="GO:0051920">
    <property type="term" value="F:peroxiredoxin activity"/>
    <property type="evidence" value="ECO:0007669"/>
    <property type="project" value="InterPro"/>
</dbReference>
<dbReference type="Proteomes" id="UP000295705">
    <property type="component" value="Unassembled WGS sequence"/>
</dbReference>
<reference evidence="2 3" key="1">
    <citation type="submission" date="2019-03" db="EMBL/GenBank/DDBJ databases">
        <title>Genomic Encyclopedia of Type Strains, Phase IV (KMG-IV): sequencing the most valuable type-strain genomes for metagenomic binning, comparative biology and taxonomic classification.</title>
        <authorList>
            <person name="Goeker M."/>
        </authorList>
    </citation>
    <scope>NUCLEOTIDE SEQUENCE [LARGE SCALE GENOMIC DNA]</scope>
    <source>
        <strain evidence="2 3">DSM 45775</strain>
    </source>
</reference>
<dbReference type="EMBL" id="SNYO01000004">
    <property type="protein sequence ID" value="TDQ58871.1"/>
    <property type="molecule type" value="Genomic_DNA"/>
</dbReference>
<organism evidence="2 3">
    <name type="scientific">Actinomycetospora succinea</name>
    <dbReference type="NCBI Taxonomy" id="663603"/>
    <lineage>
        <taxon>Bacteria</taxon>
        <taxon>Bacillati</taxon>
        <taxon>Actinomycetota</taxon>
        <taxon>Actinomycetes</taxon>
        <taxon>Pseudonocardiales</taxon>
        <taxon>Pseudonocardiaceae</taxon>
        <taxon>Actinomycetospora</taxon>
    </lineage>
</organism>
<evidence type="ECO:0000313" key="3">
    <source>
        <dbReference type="Proteomes" id="UP000295705"/>
    </source>
</evidence>
<feature type="domain" description="Carboxymuconolactone decarboxylase-like" evidence="1">
    <location>
        <begin position="10"/>
        <end position="93"/>
    </location>
</feature>
<name>A0A4R6VE46_9PSEU</name>
<dbReference type="Gene3D" id="1.20.1290.10">
    <property type="entry name" value="AhpD-like"/>
    <property type="match status" value="1"/>
</dbReference>